<dbReference type="Gene3D" id="1.10.10.60">
    <property type="entry name" value="Homeodomain-like"/>
    <property type="match status" value="1"/>
</dbReference>
<dbReference type="InterPro" id="IPR018060">
    <property type="entry name" value="HTH_AraC"/>
</dbReference>
<keyword evidence="6" id="KW-1185">Reference proteome</keyword>
<dbReference type="STRING" id="1297750.SAMN05444405_11641"/>
<organism evidence="5 6">
    <name type="scientific">Bacteroides luti</name>
    <dbReference type="NCBI Taxonomy" id="1297750"/>
    <lineage>
        <taxon>Bacteria</taxon>
        <taxon>Pseudomonadati</taxon>
        <taxon>Bacteroidota</taxon>
        <taxon>Bacteroidia</taxon>
        <taxon>Bacteroidales</taxon>
        <taxon>Bacteroidaceae</taxon>
        <taxon>Bacteroides</taxon>
    </lineage>
</organism>
<accession>A0A1M5FC22</accession>
<sequence>MKYSQFKEDRFDFMRAHISVNILSEEFVTFDNPYNLSLLKNPFRIENIAFILCLGGYVEFSINLKKVILEENSLLLISPNQIVQFNTKSEDLRIHCFVVSQRFAEESVKNIQNKVALMLQIIKKPCIVLHDDELNSIIDLYTFALQKIKPNNTKYRRGIAQGLLQILCCEVSSIYENHQISKYTKKTRKEEILELFLYEVEQNYKISRSISFYADKLRLSSKHLSKIVKEISGKSASEWIDNYVILEAKVLLKTSYKTIQQITYELNFPNQSFFGKYFKQHTGISPSKYKISRELDSISI</sequence>
<keyword evidence="1" id="KW-0805">Transcription regulation</keyword>
<evidence type="ECO:0000313" key="5">
    <source>
        <dbReference type="EMBL" id="SHF89026.1"/>
    </source>
</evidence>
<dbReference type="EMBL" id="FQTV01000016">
    <property type="protein sequence ID" value="SHF89026.1"/>
    <property type="molecule type" value="Genomic_DNA"/>
</dbReference>
<proteinExistence type="predicted"/>
<reference evidence="5 6" key="1">
    <citation type="submission" date="2016-11" db="EMBL/GenBank/DDBJ databases">
        <authorList>
            <person name="Jaros S."/>
            <person name="Januszkiewicz K."/>
            <person name="Wedrychowicz H."/>
        </authorList>
    </citation>
    <scope>NUCLEOTIDE SEQUENCE [LARGE SCALE GENOMIC DNA]</scope>
    <source>
        <strain evidence="5 6">DSM 26991</strain>
    </source>
</reference>
<name>A0A1M5FC22_9BACE</name>
<evidence type="ECO:0000256" key="1">
    <source>
        <dbReference type="ARBA" id="ARBA00023015"/>
    </source>
</evidence>
<keyword evidence="3" id="KW-0804">Transcription</keyword>
<dbReference type="Pfam" id="PF12833">
    <property type="entry name" value="HTH_18"/>
    <property type="match status" value="1"/>
</dbReference>
<protein>
    <submittedName>
        <fullName evidence="5">AraC-type DNA-binding protein</fullName>
    </submittedName>
</protein>
<dbReference type="SMART" id="SM00342">
    <property type="entry name" value="HTH_ARAC"/>
    <property type="match status" value="1"/>
</dbReference>
<keyword evidence="2 5" id="KW-0238">DNA-binding</keyword>
<dbReference type="PANTHER" id="PTHR43280">
    <property type="entry name" value="ARAC-FAMILY TRANSCRIPTIONAL REGULATOR"/>
    <property type="match status" value="1"/>
</dbReference>
<dbReference type="RefSeq" id="WP_073403292.1">
    <property type="nucleotide sequence ID" value="NZ_FQTV01000016.1"/>
</dbReference>
<dbReference type="GO" id="GO:0003700">
    <property type="term" value="F:DNA-binding transcription factor activity"/>
    <property type="evidence" value="ECO:0007669"/>
    <property type="project" value="InterPro"/>
</dbReference>
<evidence type="ECO:0000256" key="2">
    <source>
        <dbReference type="ARBA" id="ARBA00023125"/>
    </source>
</evidence>
<dbReference type="InterPro" id="IPR009057">
    <property type="entry name" value="Homeodomain-like_sf"/>
</dbReference>
<feature type="domain" description="HTH araC/xylS-type" evidence="4">
    <location>
        <begin position="190"/>
        <end position="292"/>
    </location>
</feature>
<dbReference type="PROSITE" id="PS01124">
    <property type="entry name" value="HTH_ARAC_FAMILY_2"/>
    <property type="match status" value="1"/>
</dbReference>
<evidence type="ECO:0000313" key="6">
    <source>
        <dbReference type="Proteomes" id="UP000184509"/>
    </source>
</evidence>
<evidence type="ECO:0000259" key="4">
    <source>
        <dbReference type="PROSITE" id="PS01124"/>
    </source>
</evidence>
<dbReference type="Proteomes" id="UP000184509">
    <property type="component" value="Unassembled WGS sequence"/>
</dbReference>
<dbReference type="AlphaFoldDB" id="A0A1M5FC22"/>
<dbReference type="PANTHER" id="PTHR43280:SF32">
    <property type="entry name" value="TRANSCRIPTIONAL REGULATORY PROTEIN"/>
    <property type="match status" value="1"/>
</dbReference>
<dbReference type="SUPFAM" id="SSF46689">
    <property type="entry name" value="Homeodomain-like"/>
    <property type="match status" value="1"/>
</dbReference>
<gene>
    <name evidence="5" type="ORF">SAMN05444405_11641</name>
</gene>
<evidence type="ECO:0000256" key="3">
    <source>
        <dbReference type="ARBA" id="ARBA00023163"/>
    </source>
</evidence>
<dbReference type="OrthoDB" id="1372329at2"/>
<dbReference type="GO" id="GO:0043565">
    <property type="term" value="F:sequence-specific DNA binding"/>
    <property type="evidence" value="ECO:0007669"/>
    <property type="project" value="InterPro"/>
</dbReference>